<keyword evidence="2" id="KW-1185">Reference proteome</keyword>
<comment type="caution">
    <text evidence="1">The sequence shown here is derived from an EMBL/GenBank/DDBJ whole genome shotgun (WGS) entry which is preliminary data.</text>
</comment>
<name>A0A0V1G5X7_TRIPS</name>
<proteinExistence type="predicted"/>
<dbReference type="EMBL" id="JYDT01000001">
    <property type="protein sequence ID" value="KRY93718.1"/>
    <property type="molecule type" value="Genomic_DNA"/>
</dbReference>
<dbReference type="AlphaFoldDB" id="A0A0V1G5X7"/>
<gene>
    <name evidence="1" type="ORF">T4D_12926</name>
</gene>
<sequence length="103" mass="12150">MNVINFINVSSLRSLSISEVAAIRRSISMHLIFLRKAMITSVQSLKLIQHQYFKKILKKFVNYERNSSPKSMPKVCKTIHKQYEQQFQLKVTKFKRSLTFNVI</sequence>
<reference evidence="1 2" key="1">
    <citation type="submission" date="2015-01" db="EMBL/GenBank/DDBJ databases">
        <title>Evolution of Trichinella species and genotypes.</title>
        <authorList>
            <person name="Korhonen P.K."/>
            <person name="Edoardo P."/>
            <person name="Giuseppe L.R."/>
            <person name="Gasser R.B."/>
        </authorList>
    </citation>
    <scope>NUCLEOTIDE SEQUENCE [LARGE SCALE GENOMIC DNA]</scope>
    <source>
        <strain evidence="1">ISS470</strain>
    </source>
</reference>
<dbReference type="Proteomes" id="UP000054995">
    <property type="component" value="Unassembled WGS sequence"/>
</dbReference>
<protein>
    <submittedName>
        <fullName evidence="1">Uncharacterized protein</fullName>
    </submittedName>
</protein>
<evidence type="ECO:0000313" key="2">
    <source>
        <dbReference type="Proteomes" id="UP000054995"/>
    </source>
</evidence>
<dbReference type="OrthoDB" id="10575444at2759"/>
<organism evidence="1 2">
    <name type="scientific">Trichinella pseudospiralis</name>
    <name type="common">Parasitic roundworm</name>
    <dbReference type="NCBI Taxonomy" id="6337"/>
    <lineage>
        <taxon>Eukaryota</taxon>
        <taxon>Metazoa</taxon>
        <taxon>Ecdysozoa</taxon>
        <taxon>Nematoda</taxon>
        <taxon>Enoplea</taxon>
        <taxon>Dorylaimia</taxon>
        <taxon>Trichinellida</taxon>
        <taxon>Trichinellidae</taxon>
        <taxon>Trichinella</taxon>
    </lineage>
</organism>
<accession>A0A0V1G5X7</accession>
<evidence type="ECO:0000313" key="1">
    <source>
        <dbReference type="EMBL" id="KRY93718.1"/>
    </source>
</evidence>